<feature type="transmembrane region" description="Helical" evidence="1">
    <location>
        <begin position="69"/>
        <end position="90"/>
    </location>
</feature>
<keyword evidence="1" id="KW-1133">Transmembrane helix</keyword>
<organism evidence="2 3">
    <name type="scientific">Paramagnetospirillum magneticum (strain ATCC 700264 / AMB-1)</name>
    <name type="common">Magnetospirillum magneticum</name>
    <dbReference type="NCBI Taxonomy" id="342108"/>
    <lineage>
        <taxon>Bacteria</taxon>
        <taxon>Pseudomonadati</taxon>
        <taxon>Pseudomonadota</taxon>
        <taxon>Alphaproteobacteria</taxon>
        <taxon>Rhodospirillales</taxon>
        <taxon>Magnetospirillaceae</taxon>
        <taxon>Paramagnetospirillum</taxon>
    </lineage>
</organism>
<feature type="transmembrane region" description="Helical" evidence="1">
    <location>
        <begin position="29"/>
        <end position="48"/>
    </location>
</feature>
<dbReference type="EMBL" id="AP007255">
    <property type="protein sequence ID" value="BAE51032.1"/>
    <property type="molecule type" value="Genomic_DNA"/>
</dbReference>
<evidence type="ECO:0000313" key="2">
    <source>
        <dbReference type="EMBL" id="BAE51032.1"/>
    </source>
</evidence>
<evidence type="ECO:0000256" key="1">
    <source>
        <dbReference type="SAM" id="Phobius"/>
    </source>
</evidence>
<protein>
    <submittedName>
        <fullName evidence="2">Uncharacterized protein</fullName>
    </submittedName>
</protein>
<accession>Q2W543</accession>
<dbReference type="InterPro" id="IPR036927">
    <property type="entry name" value="Cyt_c_oxase-like_su1_sf"/>
</dbReference>
<dbReference type="STRING" id="342108.amb2228"/>
<dbReference type="Gene3D" id="1.20.210.10">
    <property type="entry name" value="Cytochrome c oxidase-like, subunit I domain"/>
    <property type="match status" value="1"/>
</dbReference>
<gene>
    <name evidence="2" type="ordered locus">amb2228</name>
</gene>
<dbReference type="KEGG" id="mag:amb2228"/>
<dbReference type="HOGENOM" id="CLU_2273951_0_0_5"/>
<keyword evidence="3" id="KW-1185">Reference proteome</keyword>
<dbReference type="AlphaFoldDB" id="Q2W543"/>
<evidence type="ECO:0000313" key="3">
    <source>
        <dbReference type="Proteomes" id="UP000007058"/>
    </source>
</evidence>
<name>Q2W543_PARM1</name>
<dbReference type="SUPFAM" id="SSF81442">
    <property type="entry name" value="Cytochrome c oxidase subunit I-like"/>
    <property type="match status" value="1"/>
</dbReference>
<reference evidence="2 3" key="1">
    <citation type="journal article" date="2005" name="DNA Res.">
        <title>Complete genome sequence of the facultative anaerobic magnetotactic bacterium Magnetospirillum sp. strain AMB-1.</title>
        <authorList>
            <person name="Matsunaga T."/>
            <person name="Okamura Y."/>
            <person name="Fukuda Y."/>
            <person name="Wahyudi A.T."/>
            <person name="Murase Y."/>
            <person name="Takeyama H."/>
        </authorList>
    </citation>
    <scope>NUCLEOTIDE SEQUENCE [LARGE SCALE GENOMIC DNA]</scope>
    <source>
        <strain evidence="3">ATCC 700264 / AMB-1</strain>
    </source>
</reference>
<sequence>MGLVLVHLLPALGRRIGTGRGVRLQFHLYGWGQLVHALGFFLAGAAGVPRKTTGVDQGLDTLWKKVSMGVVGMGTGLAVLGGVIFVWMALARLLKRGEEDHA</sequence>
<keyword evidence="1" id="KW-0812">Transmembrane</keyword>
<dbReference type="Proteomes" id="UP000007058">
    <property type="component" value="Chromosome"/>
</dbReference>
<keyword evidence="1" id="KW-0472">Membrane</keyword>
<proteinExistence type="predicted"/>